<keyword evidence="6" id="KW-1185">Reference proteome</keyword>
<dbReference type="NCBIfam" id="TIGR01489">
    <property type="entry name" value="DKMTPPase-SF"/>
    <property type="match status" value="1"/>
</dbReference>
<keyword evidence="1 4" id="KW-0028">Amino-acid biosynthesis</keyword>
<name>A0ABY3SRF5_9BACL</name>
<evidence type="ECO:0000313" key="6">
    <source>
        <dbReference type="Proteomes" id="UP001649230"/>
    </source>
</evidence>
<evidence type="ECO:0000256" key="4">
    <source>
        <dbReference type="HAMAP-Rule" id="MF_01680"/>
    </source>
</evidence>
<dbReference type="InterPro" id="IPR050849">
    <property type="entry name" value="HAD-like_hydrolase_phosphatase"/>
</dbReference>
<dbReference type="PANTHER" id="PTHR28181:SF2">
    <property type="entry name" value="PHOSPHORIC MONOESTER HYDROLASE"/>
    <property type="match status" value="1"/>
</dbReference>
<proteinExistence type="inferred from homology"/>
<dbReference type="EMBL" id="CP090978">
    <property type="protein sequence ID" value="UJF36140.1"/>
    <property type="molecule type" value="Genomic_DNA"/>
</dbReference>
<keyword evidence="3 4" id="KW-0486">Methionine biosynthesis</keyword>
<comment type="similarity">
    <text evidence="4">Belongs to the HAD-like hydrolase superfamily. MtnX family.</text>
</comment>
<accession>A0ABY3SRF5</accession>
<comment type="catalytic activity">
    <reaction evidence="4">
        <text>2-hydroxy-5-methylsulfanyl-3-oxopent-1-enyl phosphate + H2O = 1,2-dihydroxy-5-(methylsulfanyl)pent-1-en-3-one + phosphate</text>
        <dbReference type="Rhea" id="RHEA:14481"/>
        <dbReference type="ChEBI" id="CHEBI:15377"/>
        <dbReference type="ChEBI" id="CHEBI:43474"/>
        <dbReference type="ChEBI" id="CHEBI:49252"/>
        <dbReference type="ChEBI" id="CHEBI:59505"/>
        <dbReference type="EC" id="3.1.3.87"/>
    </reaction>
</comment>
<evidence type="ECO:0000256" key="3">
    <source>
        <dbReference type="ARBA" id="ARBA00023167"/>
    </source>
</evidence>
<gene>
    <name evidence="4" type="primary">mtnX</name>
    <name evidence="5" type="ORF">L0M14_14390</name>
</gene>
<dbReference type="PANTHER" id="PTHR28181">
    <property type="entry name" value="UPF0655 PROTEIN YCR015C"/>
    <property type="match status" value="1"/>
</dbReference>
<dbReference type="NCBIfam" id="TIGR01488">
    <property type="entry name" value="HAD-SF-IB"/>
    <property type="match status" value="1"/>
</dbReference>
<comment type="pathway">
    <text evidence="4">Amino-acid biosynthesis; L-methionine biosynthesis via salvage pathway; L-methionine from S-methyl-5-thio-alpha-D-ribose 1-phosphate: step 4/6.</text>
</comment>
<dbReference type="CDD" id="cd07524">
    <property type="entry name" value="HAD_Pase"/>
    <property type="match status" value="1"/>
</dbReference>
<dbReference type="Proteomes" id="UP001649230">
    <property type="component" value="Chromosome"/>
</dbReference>
<dbReference type="HAMAP" id="MF_01680">
    <property type="entry name" value="Salvage_MtnX"/>
    <property type="match status" value="1"/>
</dbReference>
<dbReference type="Gene3D" id="3.90.1470.20">
    <property type="match status" value="1"/>
</dbReference>
<dbReference type="NCBIfam" id="NF007103">
    <property type="entry name" value="PRK09552.1"/>
    <property type="match status" value="1"/>
</dbReference>
<dbReference type="GO" id="GO:0043716">
    <property type="term" value="F:2-hydroxy-3-keto-5-methylthiopentenyl-1-phosphate phosphatase activity"/>
    <property type="evidence" value="ECO:0007669"/>
    <property type="project" value="UniProtKB-EC"/>
</dbReference>
<reference evidence="5 6" key="1">
    <citation type="journal article" date="2024" name="Int. J. Syst. Evol. Microbiol.">
        <title>Paenibacillus hexagrammi sp. nov., a novel bacterium isolated from the gut content of Hexagrammos agrammus.</title>
        <authorList>
            <person name="Jung H.K."/>
            <person name="Kim D.G."/>
            <person name="Zin H."/>
            <person name="Park J."/>
            <person name="Jung H."/>
            <person name="Kim Y.O."/>
            <person name="Kong H.J."/>
            <person name="Kim J.W."/>
            <person name="Kim Y.S."/>
        </authorList>
    </citation>
    <scope>NUCLEOTIDE SEQUENCE [LARGE SCALE GENOMIC DNA]</scope>
    <source>
        <strain evidence="5 6">YPD9-1</strain>
    </source>
</reference>
<protein>
    <recommendedName>
        <fullName evidence="4">2-hydroxy-3-keto-5-methylthiopentenyl-1-phosphate phosphatase</fullName>
        <shortName evidence="4">HK-MTPenyl-1-P phosphatase</shortName>
        <ecNumber evidence="4">3.1.3.87</ecNumber>
    </recommendedName>
</protein>
<evidence type="ECO:0000313" key="5">
    <source>
        <dbReference type="EMBL" id="UJF36140.1"/>
    </source>
</evidence>
<evidence type="ECO:0000256" key="2">
    <source>
        <dbReference type="ARBA" id="ARBA00022801"/>
    </source>
</evidence>
<dbReference type="InterPro" id="IPR036412">
    <property type="entry name" value="HAD-like_sf"/>
</dbReference>
<dbReference type="Gene3D" id="3.40.50.1000">
    <property type="entry name" value="HAD superfamily/HAD-like"/>
    <property type="match status" value="1"/>
</dbReference>
<evidence type="ECO:0000256" key="1">
    <source>
        <dbReference type="ARBA" id="ARBA00022605"/>
    </source>
</evidence>
<dbReference type="InterPro" id="IPR006384">
    <property type="entry name" value="HAD_hydro_PyrdxlP_Pase-like"/>
</dbReference>
<dbReference type="InterPro" id="IPR023214">
    <property type="entry name" value="HAD_sf"/>
</dbReference>
<sequence>MSERKERIIFCDFDGTITVNDNIVAIMKHFKPEGWEELVQKVIDRSLSVKEGVGAMFALFPSSRKEEVVDYAIRNATIRNGFREFVDYCKENGITLLITSGGIDFFIYPLLQPFPIPNESIYCNASSFEGSHIEILWPHACDEHCSNDCGMCKTSIIRSYDPKRYHRILIGDSITDFAGAQLVETIYARSHLIELCKERGYPYYPFETFFDIITQLEVETQS</sequence>
<dbReference type="RefSeq" id="WP_235122695.1">
    <property type="nucleotide sequence ID" value="NZ_CP090978.1"/>
</dbReference>
<dbReference type="InterPro" id="IPR017718">
    <property type="entry name" value="HAD-SF_hydro_IB_MtnX"/>
</dbReference>
<comment type="function">
    <text evidence="4">Dephosphorylates 2-hydroxy-3-keto-5-methylthiopentenyl-1-phosphate (HK-MTPenyl-1-P) yielding 1,2-dihydroxy-3-keto-5-methylthiopentene (DHK-MTPene).</text>
</comment>
<dbReference type="Pfam" id="PF12710">
    <property type="entry name" value="HAD"/>
    <property type="match status" value="1"/>
</dbReference>
<keyword evidence="2 4" id="KW-0378">Hydrolase</keyword>
<dbReference type="EC" id="3.1.3.87" evidence="4"/>
<organism evidence="5 6">
    <name type="scientific">Paenibacillus hexagrammi</name>
    <dbReference type="NCBI Taxonomy" id="2908839"/>
    <lineage>
        <taxon>Bacteria</taxon>
        <taxon>Bacillati</taxon>
        <taxon>Bacillota</taxon>
        <taxon>Bacilli</taxon>
        <taxon>Bacillales</taxon>
        <taxon>Paenibacillaceae</taxon>
        <taxon>Paenibacillus</taxon>
    </lineage>
</organism>
<dbReference type="SUPFAM" id="SSF56784">
    <property type="entry name" value="HAD-like"/>
    <property type="match status" value="1"/>
</dbReference>